<keyword evidence="2" id="KW-1185">Reference proteome</keyword>
<dbReference type="Proteomes" id="UP000078200">
    <property type="component" value="Unassembled WGS sequence"/>
</dbReference>
<evidence type="ECO:0000313" key="2">
    <source>
        <dbReference type="Proteomes" id="UP000078200"/>
    </source>
</evidence>
<sequence>MSKTINKLLQSKPKPQSRILYAMLRAPYFPPPTLNRLLNNGNKSIESSLHGQVEVGEVGYKCFDAIGTDDEGADEATFVRREKLVDVSVAPVPRTMNNTSEEDDVSVSGMVIIYNRYIAVMILTIDCIKEILLQQSPLVVFLN</sequence>
<name>A0A1A9UYV3_GLOAU</name>
<accession>A0A1A9UYV3</accession>
<protein>
    <submittedName>
        <fullName evidence="1">Uncharacterized protein</fullName>
    </submittedName>
</protein>
<organism evidence="1 2">
    <name type="scientific">Glossina austeni</name>
    <name type="common">Savannah tsetse fly</name>
    <dbReference type="NCBI Taxonomy" id="7395"/>
    <lineage>
        <taxon>Eukaryota</taxon>
        <taxon>Metazoa</taxon>
        <taxon>Ecdysozoa</taxon>
        <taxon>Arthropoda</taxon>
        <taxon>Hexapoda</taxon>
        <taxon>Insecta</taxon>
        <taxon>Pterygota</taxon>
        <taxon>Neoptera</taxon>
        <taxon>Endopterygota</taxon>
        <taxon>Diptera</taxon>
        <taxon>Brachycera</taxon>
        <taxon>Muscomorpha</taxon>
        <taxon>Hippoboscoidea</taxon>
        <taxon>Glossinidae</taxon>
        <taxon>Glossina</taxon>
    </lineage>
</organism>
<evidence type="ECO:0000313" key="1">
    <source>
        <dbReference type="EnsemblMetazoa" id="GAUT020165-PA"/>
    </source>
</evidence>
<dbReference type="EnsemblMetazoa" id="GAUT020165-RA">
    <property type="protein sequence ID" value="GAUT020165-PA"/>
    <property type="gene ID" value="GAUT020165"/>
</dbReference>
<dbReference type="AlphaFoldDB" id="A0A1A9UYV3"/>
<reference evidence="1" key="1">
    <citation type="submission" date="2020-05" db="UniProtKB">
        <authorList>
            <consortium name="EnsemblMetazoa"/>
        </authorList>
    </citation>
    <scope>IDENTIFICATION</scope>
    <source>
        <strain evidence="1">TTRI</strain>
    </source>
</reference>
<proteinExistence type="predicted"/>
<dbReference type="VEuPathDB" id="VectorBase:GAUT020165"/>